<dbReference type="GO" id="GO:0005886">
    <property type="term" value="C:plasma membrane"/>
    <property type="evidence" value="ECO:0007669"/>
    <property type="project" value="TreeGrafter"/>
</dbReference>
<evidence type="ECO:0000313" key="8">
    <source>
        <dbReference type="EMBL" id="OTA32831.1"/>
    </source>
</evidence>
<feature type="transmembrane region" description="Helical" evidence="7">
    <location>
        <begin position="228"/>
        <end position="247"/>
    </location>
</feature>
<dbReference type="InParanoid" id="A0A1Z5TAE1"/>
<keyword evidence="4 7" id="KW-1133">Transmembrane helix</keyword>
<dbReference type="PANTHER" id="PTHR31123:SF4">
    <property type="entry name" value="PROTEIN ALCS"/>
    <property type="match status" value="1"/>
</dbReference>
<gene>
    <name evidence="8" type="ORF">BTJ68_06843</name>
</gene>
<protein>
    <recommendedName>
        <fullName evidence="10">Protein alcS</fullName>
    </recommendedName>
</protein>
<accession>A0A1Z5TAE1</accession>
<feature type="transmembrane region" description="Helical" evidence="7">
    <location>
        <begin position="69"/>
        <end position="88"/>
    </location>
</feature>
<dbReference type="InterPro" id="IPR051633">
    <property type="entry name" value="AceTr"/>
</dbReference>
<dbReference type="EMBL" id="MUNK01000086">
    <property type="protein sequence ID" value="OTA32831.1"/>
    <property type="molecule type" value="Genomic_DNA"/>
</dbReference>
<dbReference type="Proteomes" id="UP000194280">
    <property type="component" value="Unassembled WGS sequence"/>
</dbReference>
<evidence type="ECO:0000256" key="3">
    <source>
        <dbReference type="ARBA" id="ARBA00022692"/>
    </source>
</evidence>
<feature type="transmembrane region" description="Helical" evidence="7">
    <location>
        <begin position="161"/>
        <end position="182"/>
    </location>
</feature>
<dbReference type="PANTHER" id="PTHR31123">
    <property type="entry name" value="ACCUMULATION OF DYADS PROTEIN 2-RELATED"/>
    <property type="match status" value="1"/>
</dbReference>
<feature type="transmembrane region" description="Helical" evidence="7">
    <location>
        <begin position="189"/>
        <end position="208"/>
    </location>
</feature>
<sequence length="278" mass="30177">MSPSPSPRASHSHETDVEAHAKGPGLSYNKDATVGSFAMSPELFEKLYLTPKVPAASQGVKHFANPTPLGLMGFVISTFTFSMILMGWGGATGFSPVVGIFFFVGPILLLAGMLFEWIMGNFFTMMSMGLFAVFWLAFGMMQLPTLGLASDYSDGATSAPYNTVIALFLIVWGFAFLTFFVFSLKTNVIFAGIFFFAMIAVWILSGAYFKTASGDYTLATQLQTAGGALLFVVAILGWYIVVVIMSFEMRMGINFPLGDLSHLWPGNSAEIGDEEKQK</sequence>
<feature type="transmembrane region" description="Helical" evidence="7">
    <location>
        <begin position="122"/>
        <end position="141"/>
    </location>
</feature>
<comment type="caution">
    <text evidence="8">The sequence shown here is derived from an EMBL/GenBank/DDBJ whole genome shotgun (WGS) entry which is preliminary data.</text>
</comment>
<dbReference type="InterPro" id="IPR000791">
    <property type="entry name" value="Gpr1/Fun34/SatP-like"/>
</dbReference>
<comment type="subcellular location">
    <subcellularLocation>
        <location evidence="1">Membrane</location>
        <topology evidence="1">Multi-pass membrane protein</topology>
    </subcellularLocation>
</comment>
<dbReference type="VEuPathDB" id="FungiDB:BTJ68_06843"/>
<comment type="similarity">
    <text evidence="2">Belongs to the acetate uptake transporter (AceTr) (TC 2.A.96) family.</text>
</comment>
<name>A0A1Z5TAE1_HORWE</name>
<feature type="transmembrane region" description="Helical" evidence="7">
    <location>
        <begin position="94"/>
        <end position="115"/>
    </location>
</feature>
<evidence type="ECO:0000256" key="2">
    <source>
        <dbReference type="ARBA" id="ARBA00005587"/>
    </source>
</evidence>
<dbReference type="GO" id="GO:0015123">
    <property type="term" value="F:acetate transmembrane transporter activity"/>
    <property type="evidence" value="ECO:0007669"/>
    <property type="project" value="TreeGrafter"/>
</dbReference>
<keyword evidence="3 7" id="KW-0812">Transmembrane</keyword>
<keyword evidence="5 7" id="KW-0472">Membrane</keyword>
<keyword evidence="9" id="KW-1185">Reference proteome</keyword>
<organism evidence="8 9">
    <name type="scientific">Hortaea werneckii EXF-2000</name>
    <dbReference type="NCBI Taxonomy" id="1157616"/>
    <lineage>
        <taxon>Eukaryota</taxon>
        <taxon>Fungi</taxon>
        <taxon>Dikarya</taxon>
        <taxon>Ascomycota</taxon>
        <taxon>Pezizomycotina</taxon>
        <taxon>Dothideomycetes</taxon>
        <taxon>Dothideomycetidae</taxon>
        <taxon>Mycosphaerellales</taxon>
        <taxon>Teratosphaeriaceae</taxon>
        <taxon>Hortaea</taxon>
    </lineage>
</organism>
<feature type="compositionally biased region" description="Basic and acidic residues" evidence="6">
    <location>
        <begin position="11"/>
        <end position="21"/>
    </location>
</feature>
<dbReference type="AlphaFoldDB" id="A0A1Z5TAE1"/>
<dbReference type="STRING" id="1157616.A0A1Z5TAE1"/>
<evidence type="ECO:0000256" key="7">
    <source>
        <dbReference type="SAM" id="Phobius"/>
    </source>
</evidence>
<evidence type="ECO:0000256" key="6">
    <source>
        <dbReference type="SAM" id="MobiDB-lite"/>
    </source>
</evidence>
<evidence type="ECO:0000313" key="9">
    <source>
        <dbReference type="Proteomes" id="UP000194280"/>
    </source>
</evidence>
<evidence type="ECO:0000256" key="1">
    <source>
        <dbReference type="ARBA" id="ARBA00004141"/>
    </source>
</evidence>
<evidence type="ECO:0000256" key="5">
    <source>
        <dbReference type="ARBA" id="ARBA00023136"/>
    </source>
</evidence>
<proteinExistence type="inferred from homology"/>
<dbReference type="Pfam" id="PF01184">
    <property type="entry name" value="Gpr1_Fun34_YaaH"/>
    <property type="match status" value="1"/>
</dbReference>
<evidence type="ECO:0008006" key="10">
    <source>
        <dbReference type="Google" id="ProtNLM"/>
    </source>
</evidence>
<feature type="region of interest" description="Disordered" evidence="6">
    <location>
        <begin position="1"/>
        <end position="26"/>
    </location>
</feature>
<dbReference type="OrthoDB" id="3648309at2759"/>
<evidence type="ECO:0000256" key="4">
    <source>
        <dbReference type="ARBA" id="ARBA00022989"/>
    </source>
</evidence>
<reference evidence="8 9" key="1">
    <citation type="submission" date="2017-01" db="EMBL/GenBank/DDBJ databases">
        <title>The recent genome duplication of the halophilic yeast Hortaea werneckii: insights from long-read sequencing.</title>
        <authorList>
            <person name="Sinha S."/>
            <person name="Flibotte S."/>
            <person name="Neira M."/>
            <person name="Lenassi M."/>
            <person name="Gostincar C."/>
            <person name="Stajich J.E."/>
            <person name="Nislow C.E."/>
        </authorList>
    </citation>
    <scope>NUCLEOTIDE SEQUENCE [LARGE SCALE GENOMIC DNA]</scope>
    <source>
        <strain evidence="8 9">EXF-2000</strain>
    </source>
</reference>